<gene>
    <name evidence="2" type="ORF">H9648_14320</name>
</gene>
<proteinExistence type="predicted"/>
<organism evidence="2 3">
    <name type="scientific">Fictibacillus norfolkensis</name>
    <dbReference type="NCBI Taxonomy" id="2762233"/>
    <lineage>
        <taxon>Bacteria</taxon>
        <taxon>Bacillati</taxon>
        <taxon>Bacillota</taxon>
        <taxon>Bacilli</taxon>
        <taxon>Bacillales</taxon>
        <taxon>Fictibacillaceae</taxon>
        <taxon>Fictibacillus</taxon>
    </lineage>
</organism>
<dbReference type="InterPro" id="IPR048037">
    <property type="entry name" value="DmmA-like_C"/>
</dbReference>
<dbReference type="EMBL" id="JACSQM010000006">
    <property type="protein sequence ID" value="MBD7965234.1"/>
    <property type="molecule type" value="Genomic_DNA"/>
</dbReference>
<accession>A0ABR8SQ48</accession>
<dbReference type="NCBIfam" id="NF041259">
    <property type="entry name" value="mono_DmmA_fam"/>
    <property type="match status" value="1"/>
</dbReference>
<name>A0ABR8SQ48_9BACL</name>
<dbReference type="Pfam" id="PF22289">
    <property type="entry name" value="DmmA-like_C"/>
    <property type="match status" value="1"/>
</dbReference>
<sequence>MSIEAVFIKGKRKYIFCSDEYGSRVLSSVFEHVKKEKLAYEWYHFSAEKREWLEEFLSKQKMGTFLYVVLPYSELYTVQMMAKRIGFSSDETQYIGYGEKWISIFCCRCHELNRAEEQQTELTCHQCRLKLEVSDHYSELHHAFLGYPATG</sequence>
<comment type="caution">
    <text evidence="2">The sequence shown here is derived from an EMBL/GenBank/DDBJ whole genome shotgun (WGS) entry which is preliminary data.</text>
</comment>
<evidence type="ECO:0000313" key="2">
    <source>
        <dbReference type="EMBL" id="MBD7965234.1"/>
    </source>
</evidence>
<feature type="domain" description="Dimethylamine monooxygenase subunit DmmA-like C-terminal" evidence="1">
    <location>
        <begin position="104"/>
        <end position="146"/>
    </location>
</feature>
<evidence type="ECO:0000313" key="3">
    <source>
        <dbReference type="Proteomes" id="UP000603641"/>
    </source>
</evidence>
<dbReference type="Proteomes" id="UP000603641">
    <property type="component" value="Unassembled WGS sequence"/>
</dbReference>
<dbReference type="RefSeq" id="WP_191754479.1">
    <property type="nucleotide sequence ID" value="NZ_JACSQM010000006.1"/>
</dbReference>
<protein>
    <recommendedName>
        <fullName evidence="1">Dimethylamine monooxygenase subunit DmmA-like C-terminal domain-containing protein</fullName>
    </recommendedName>
</protein>
<reference evidence="2 3" key="1">
    <citation type="submission" date="2020-08" db="EMBL/GenBank/DDBJ databases">
        <title>A Genomic Blueprint of the Chicken Gut Microbiome.</title>
        <authorList>
            <person name="Gilroy R."/>
            <person name="Ravi A."/>
            <person name="Getino M."/>
            <person name="Pursley I."/>
            <person name="Horton D.L."/>
            <person name="Alikhan N.-F."/>
            <person name="Baker D."/>
            <person name="Gharbi K."/>
            <person name="Hall N."/>
            <person name="Watson M."/>
            <person name="Adriaenssens E.M."/>
            <person name="Foster-Nyarko E."/>
            <person name="Jarju S."/>
            <person name="Secka A."/>
            <person name="Antonio M."/>
            <person name="Oren A."/>
            <person name="Chaudhuri R."/>
            <person name="La Ragione R.M."/>
            <person name="Hildebrand F."/>
            <person name="Pallen M.J."/>
        </authorList>
    </citation>
    <scope>NUCLEOTIDE SEQUENCE [LARGE SCALE GENOMIC DNA]</scope>
    <source>
        <strain evidence="2 3">Sa2CUA10</strain>
    </source>
</reference>
<keyword evidence="3" id="KW-1185">Reference proteome</keyword>
<evidence type="ECO:0000259" key="1">
    <source>
        <dbReference type="Pfam" id="PF22289"/>
    </source>
</evidence>